<organism evidence="2 3">
    <name type="scientific">Romanomermis culicivorax</name>
    <name type="common">Nematode worm</name>
    <dbReference type="NCBI Taxonomy" id="13658"/>
    <lineage>
        <taxon>Eukaryota</taxon>
        <taxon>Metazoa</taxon>
        <taxon>Ecdysozoa</taxon>
        <taxon>Nematoda</taxon>
        <taxon>Enoplea</taxon>
        <taxon>Dorylaimia</taxon>
        <taxon>Mermithida</taxon>
        <taxon>Mermithoidea</taxon>
        <taxon>Mermithidae</taxon>
        <taxon>Romanomermis</taxon>
    </lineage>
</organism>
<dbReference type="OMA" id="MDCSRIP"/>
<evidence type="ECO:0000256" key="1">
    <source>
        <dbReference type="SAM" id="MobiDB-lite"/>
    </source>
</evidence>
<name>A0A915I7N6_ROMCU</name>
<dbReference type="PANTHER" id="PTHR47027:SF25">
    <property type="entry name" value="REVERSE TRANSCRIPTASE DOMAIN-CONTAINING PROTEIN"/>
    <property type="match status" value="1"/>
</dbReference>
<accession>A0A915I7N6</accession>
<dbReference type="Proteomes" id="UP000887565">
    <property type="component" value="Unplaced"/>
</dbReference>
<feature type="compositionally biased region" description="Basic residues" evidence="1">
    <location>
        <begin position="122"/>
        <end position="139"/>
    </location>
</feature>
<keyword evidence="2" id="KW-1185">Reference proteome</keyword>
<reference evidence="3" key="1">
    <citation type="submission" date="2022-11" db="UniProtKB">
        <authorList>
            <consortium name="WormBaseParasite"/>
        </authorList>
    </citation>
    <scope>IDENTIFICATION</scope>
</reference>
<feature type="region of interest" description="Disordered" evidence="1">
    <location>
        <begin position="120"/>
        <end position="139"/>
    </location>
</feature>
<dbReference type="WBParaSite" id="nRc.2.0.1.t09777-RA">
    <property type="protein sequence ID" value="nRc.2.0.1.t09777-RA"/>
    <property type="gene ID" value="nRc.2.0.1.g09777"/>
</dbReference>
<evidence type="ECO:0000313" key="3">
    <source>
        <dbReference type="WBParaSite" id="nRc.2.0.1.t09777-RA"/>
    </source>
</evidence>
<sequence>MGYKLLMTWKKYEDEDEQDLGLADHLPHDQIPPTQLHRVPNRNLGQQYGINNKLDVFQQRCLCETLKIRYTDHITNEEVLRWSGAVKLHNIIARRRLRLAGHVLRMDCSRIPRIAMHWQPRGAKRPQQRPRNTWRRTII</sequence>
<evidence type="ECO:0000313" key="2">
    <source>
        <dbReference type="Proteomes" id="UP000887565"/>
    </source>
</evidence>
<protein>
    <submittedName>
        <fullName evidence="3">Uncharacterized protein</fullName>
    </submittedName>
</protein>
<proteinExistence type="predicted"/>
<dbReference type="AlphaFoldDB" id="A0A915I7N6"/>
<dbReference type="PANTHER" id="PTHR47027">
    <property type="entry name" value="REVERSE TRANSCRIPTASE DOMAIN-CONTAINING PROTEIN"/>
    <property type="match status" value="1"/>
</dbReference>